<feature type="compositionally biased region" description="Low complexity" evidence="4">
    <location>
        <begin position="497"/>
        <end position="509"/>
    </location>
</feature>
<evidence type="ECO:0000256" key="2">
    <source>
        <dbReference type="ARBA" id="ARBA00023043"/>
    </source>
</evidence>
<feature type="region of interest" description="Disordered" evidence="4">
    <location>
        <begin position="347"/>
        <end position="540"/>
    </location>
</feature>
<dbReference type="GO" id="GO:0051017">
    <property type="term" value="P:actin filament bundle assembly"/>
    <property type="evidence" value="ECO:0007669"/>
    <property type="project" value="TreeGrafter"/>
</dbReference>
<feature type="compositionally biased region" description="Polar residues" evidence="4">
    <location>
        <begin position="483"/>
        <end position="496"/>
    </location>
</feature>
<feature type="compositionally biased region" description="Basic and acidic residues" evidence="4">
    <location>
        <begin position="1209"/>
        <end position="1224"/>
    </location>
</feature>
<dbReference type="PANTHER" id="PTHR24153:SF8">
    <property type="entry name" value="FORKED, ISOFORM F"/>
    <property type="match status" value="1"/>
</dbReference>
<evidence type="ECO:0000313" key="6">
    <source>
        <dbReference type="Proteomes" id="UP000266841"/>
    </source>
</evidence>
<feature type="region of interest" description="Disordered" evidence="4">
    <location>
        <begin position="1250"/>
        <end position="1270"/>
    </location>
</feature>
<dbReference type="Proteomes" id="UP000266841">
    <property type="component" value="Unassembled WGS sequence"/>
</dbReference>
<feature type="region of interest" description="Disordered" evidence="4">
    <location>
        <begin position="1321"/>
        <end position="1344"/>
    </location>
</feature>
<feature type="compositionally biased region" description="Low complexity" evidence="4">
    <location>
        <begin position="526"/>
        <end position="538"/>
    </location>
</feature>
<keyword evidence="1" id="KW-0677">Repeat</keyword>
<dbReference type="eggNOG" id="ENOG502SNZV">
    <property type="taxonomic scope" value="Eukaryota"/>
</dbReference>
<feature type="coiled-coil region" evidence="3">
    <location>
        <begin position="679"/>
        <end position="709"/>
    </location>
</feature>
<evidence type="ECO:0000256" key="1">
    <source>
        <dbReference type="ARBA" id="ARBA00022737"/>
    </source>
</evidence>
<feature type="compositionally biased region" description="Polar residues" evidence="4">
    <location>
        <begin position="401"/>
        <end position="412"/>
    </location>
</feature>
<keyword evidence="2" id="KW-0040">ANK repeat</keyword>
<feature type="compositionally biased region" description="Basic and acidic residues" evidence="4">
    <location>
        <begin position="554"/>
        <end position="569"/>
    </location>
</feature>
<dbReference type="EMBL" id="AGNL01044891">
    <property type="protein sequence ID" value="EJK49338.1"/>
    <property type="molecule type" value="Genomic_DNA"/>
</dbReference>
<feature type="compositionally biased region" description="Polar residues" evidence="4">
    <location>
        <begin position="259"/>
        <end position="268"/>
    </location>
</feature>
<dbReference type="GO" id="GO:0051015">
    <property type="term" value="F:actin filament binding"/>
    <property type="evidence" value="ECO:0007669"/>
    <property type="project" value="TreeGrafter"/>
</dbReference>
<dbReference type="GO" id="GO:0005737">
    <property type="term" value="C:cytoplasm"/>
    <property type="evidence" value="ECO:0007669"/>
    <property type="project" value="TreeGrafter"/>
</dbReference>
<feature type="region of interest" description="Disordered" evidence="4">
    <location>
        <begin position="253"/>
        <end position="275"/>
    </location>
</feature>
<dbReference type="OMA" id="HGEAVFT"/>
<comment type="caution">
    <text evidence="5">The sequence shown here is derived from an EMBL/GenBank/DDBJ whole genome shotgun (WGS) entry which is preliminary data.</text>
</comment>
<dbReference type="InterPro" id="IPR052420">
    <property type="entry name" value="Espin/Espin-like"/>
</dbReference>
<keyword evidence="6" id="KW-1185">Reference proteome</keyword>
<evidence type="ECO:0000313" key="5">
    <source>
        <dbReference type="EMBL" id="EJK49338.1"/>
    </source>
</evidence>
<feature type="region of interest" description="Disordered" evidence="4">
    <location>
        <begin position="1189"/>
        <end position="1238"/>
    </location>
</feature>
<feature type="compositionally biased region" description="Polar residues" evidence="4">
    <location>
        <begin position="21"/>
        <end position="38"/>
    </location>
</feature>
<proteinExistence type="predicted"/>
<feature type="region of interest" description="Disordered" evidence="4">
    <location>
        <begin position="18"/>
        <end position="38"/>
    </location>
</feature>
<sequence>MNPSLGLLSDLSSPLARSVHQRNTLSTPTSTASNGSHSNKASLLLKCTAGDTTVDYDINVTPLYEAIGKSDWKGATSLAELRPGEASTWVVRYKRDPNGNRVTGPNGILWRFLPVHSACALNPPATFLRTLLQSYPNGARTLDDQGLLPLHYACGASCSREVLYVLLMSFPQAALKEDPNGMLPLHYLAQWGPSEGGVLDMVMVATGQKVSVMDGDGNTPESLARNAEYAGSGEVAKKIAEFVARRGEGKPSSRGLSVVVTTPRSSHLSGDKYSSFEDDDMNATVIATNSNDEVETTLSNILSPSQGMSSKQFAVVGKGSENWNHQQMKQRSTRSIMNALGVSPVHKFASNAKPRKDRYHSWDGVDDGDPGLNPYDGELRRRNSFSFEQTNLNDSGHPISTAPSTSGSTWTTKLDGASHYGQSNVVHSGKIINGASTRRSNRTTRGFGAGEVNSQEHTNSSYSGSRHSQQRQVGSGLPPKSPRMSSTSGSRVQHMNQTSTSSSSGKSQSIMEQDARLNELREELAESSSRSTYSSHSSYGTQLTNHLQAMANAERKGEELRGEVNHRESSSTSERGASNVSVSNSHASDADAELLRLQQQKALSENVLLEEIQRLKSEKSHAEMELHKMKNGLCLDPIMSVSNEDQESDEDNDDVSKLTFDQHLEEGKGAHEGRKSNRIDQLVREKAMIDEAIQHAEQERKALARMSEKSGSAKSGMVNAEDVVSMAVEMAAEQAVLQEAEKYAELCNKFEENSANLKDTKAQLDTTRKLLAAEQIKSKEMSAKVDFLESTMDSSTKVHGEAVFTHLQEVKSLRASLDKATTEIAKHKTLKEEVAEKDAKLGSQAAEVKDLTVKVAELKSQLAAAEESEASLQFKFDEQSSQLNEIRDSLRLVHSNLSDADEAQKKLRDDMKGRELNWEEERGALEAEIRQLKAASSSHAEHDECSTIRSLDSKQPYPMNASPSMSETTLRMQLENFKREADEMRKYNTAIRKEHGETITDLECELEKERSSKTELLSQIVTLQYRIATLEQELDDEKRNSNRARDDVMSKVEDELYELKDQLRLKLEDAERSRRALDDMRGSMEEADRVLKSKLENAEERVRELTAELNEDTAAAEILELKREVNKLKDSDDGNSQKLWEAKKLRERELQDKEDEFATKLREMKKEHERALIDKEDSYLEQLREYKKKAEQSLREKEEEHTKHLRDARKREQSHVEKEEELQRKLNNAKNPIESVLREKDDELERALRMKTDDCESQLAEKERRHSDELSRLNEEISSLKKEVSSLQDEIAQLQNERREFTEDKIIVSELETQLREVKRDLSRQKKKHASEMNKMENKFELQKSKEGRLENQCLSMKSQIDKMVDDYEARLQDALEGQLQDDFYDPV</sequence>
<feature type="compositionally biased region" description="Low complexity" evidence="4">
    <location>
        <begin position="577"/>
        <end position="587"/>
    </location>
</feature>
<feature type="region of interest" description="Disordered" evidence="4">
    <location>
        <begin position="935"/>
        <end position="966"/>
    </location>
</feature>
<feature type="compositionally biased region" description="Polar residues" evidence="4">
    <location>
        <begin position="384"/>
        <end position="394"/>
    </location>
</feature>
<evidence type="ECO:0000256" key="3">
    <source>
        <dbReference type="SAM" id="Coils"/>
    </source>
</evidence>
<feature type="coiled-coil region" evidence="3">
    <location>
        <begin position="605"/>
        <end position="632"/>
    </location>
</feature>
<feature type="compositionally biased region" description="Polar residues" evidence="4">
    <location>
        <begin position="452"/>
        <end position="473"/>
    </location>
</feature>
<reference evidence="5 6" key="1">
    <citation type="journal article" date="2012" name="Genome Biol.">
        <title>Genome and low-iron response of an oceanic diatom adapted to chronic iron limitation.</title>
        <authorList>
            <person name="Lommer M."/>
            <person name="Specht M."/>
            <person name="Roy A.S."/>
            <person name="Kraemer L."/>
            <person name="Andreson R."/>
            <person name="Gutowska M.A."/>
            <person name="Wolf J."/>
            <person name="Bergner S.V."/>
            <person name="Schilhabel M.B."/>
            <person name="Klostermeier U.C."/>
            <person name="Beiko R.G."/>
            <person name="Rosenstiel P."/>
            <person name="Hippler M."/>
            <person name="Laroche J."/>
        </authorList>
    </citation>
    <scope>NUCLEOTIDE SEQUENCE [LARGE SCALE GENOMIC DNA]</scope>
    <source>
        <strain evidence="5 6">CCMP1005</strain>
    </source>
</reference>
<dbReference type="SUPFAM" id="SSF48403">
    <property type="entry name" value="Ankyrin repeat"/>
    <property type="match status" value="1"/>
</dbReference>
<gene>
    <name evidence="5" type="ORF">THAOC_31795</name>
</gene>
<feature type="compositionally biased region" description="Basic and acidic residues" evidence="4">
    <location>
        <begin position="1189"/>
        <end position="1202"/>
    </location>
</feature>
<dbReference type="PANTHER" id="PTHR24153">
    <property type="entry name" value="ESPIN"/>
    <property type="match status" value="1"/>
</dbReference>
<evidence type="ECO:0000256" key="4">
    <source>
        <dbReference type="SAM" id="MobiDB-lite"/>
    </source>
</evidence>
<keyword evidence="3" id="KW-0175">Coiled coil</keyword>
<feature type="compositionally biased region" description="Basic and acidic residues" evidence="4">
    <location>
        <begin position="513"/>
        <end position="524"/>
    </location>
</feature>
<organism evidence="5 6">
    <name type="scientific">Thalassiosira oceanica</name>
    <name type="common">Marine diatom</name>
    <dbReference type="NCBI Taxonomy" id="159749"/>
    <lineage>
        <taxon>Eukaryota</taxon>
        <taxon>Sar</taxon>
        <taxon>Stramenopiles</taxon>
        <taxon>Ochrophyta</taxon>
        <taxon>Bacillariophyta</taxon>
        <taxon>Coscinodiscophyceae</taxon>
        <taxon>Thalassiosirophycidae</taxon>
        <taxon>Thalassiosirales</taxon>
        <taxon>Thalassiosiraceae</taxon>
        <taxon>Thalassiosira</taxon>
    </lineage>
</organism>
<dbReference type="OrthoDB" id="45020at2759"/>
<dbReference type="InterPro" id="IPR036770">
    <property type="entry name" value="Ankyrin_rpt-contain_sf"/>
</dbReference>
<protein>
    <submittedName>
        <fullName evidence="5">Uncharacterized protein</fullName>
    </submittedName>
</protein>
<name>K0R7D6_THAOC</name>
<feature type="region of interest" description="Disordered" evidence="4">
    <location>
        <begin position="554"/>
        <end position="587"/>
    </location>
</feature>
<accession>K0R7D6</accession>
<dbReference type="Gene3D" id="1.25.40.20">
    <property type="entry name" value="Ankyrin repeat-containing domain"/>
    <property type="match status" value="1"/>
</dbReference>
<feature type="coiled-coil region" evidence="3">
    <location>
        <begin position="810"/>
        <end position="875"/>
    </location>
</feature>